<organism evidence="2 3">
    <name type="scientific">Novosphingobium capsulatum</name>
    <dbReference type="NCBI Taxonomy" id="13688"/>
    <lineage>
        <taxon>Bacteria</taxon>
        <taxon>Pseudomonadati</taxon>
        <taxon>Pseudomonadota</taxon>
        <taxon>Alphaproteobacteria</taxon>
        <taxon>Sphingomonadales</taxon>
        <taxon>Sphingomonadaceae</taxon>
        <taxon>Novosphingobium</taxon>
    </lineage>
</organism>
<evidence type="ECO:0000256" key="1">
    <source>
        <dbReference type="SAM" id="MobiDB-lite"/>
    </source>
</evidence>
<dbReference type="RefSeq" id="WP_171797264.1">
    <property type="nucleotide sequence ID" value="NZ_JAVDRD010000012.1"/>
</dbReference>
<accession>A0ABU1MR14</accession>
<proteinExistence type="predicted"/>
<name>A0ABU1MR14_9SPHN</name>
<dbReference type="Proteomes" id="UP001184150">
    <property type="component" value="Unassembled WGS sequence"/>
</dbReference>
<evidence type="ECO:0000313" key="2">
    <source>
        <dbReference type="EMBL" id="MDR6512785.1"/>
    </source>
</evidence>
<dbReference type="EMBL" id="JAVDRD010000012">
    <property type="protein sequence ID" value="MDR6512785.1"/>
    <property type="molecule type" value="Genomic_DNA"/>
</dbReference>
<protein>
    <submittedName>
        <fullName evidence="2">Uncharacterized protein</fullName>
    </submittedName>
</protein>
<sequence length="176" mass="18928">MGTPETKPFASLTGSLLARKGAARPAMRSHVSLDWAGIEPEAAVVPDAEPLATALPLAEVVALEEAGEDDSRPEVLRQIAQLSAVLDRKVAANRRAALDVEQLPGKKVAFTLRLDPRRHALLRACCTAERRSAQSLLIEALDRLVDATPGLEDVLAQLPQSEPLPSTRAAPLRRPR</sequence>
<evidence type="ECO:0000313" key="3">
    <source>
        <dbReference type="Proteomes" id="UP001184150"/>
    </source>
</evidence>
<comment type="caution">
    <text evidence="2">The sequence shown here is derived from an EMBL/GenBank/DDBJ whole genome shotgun (WGS) entry which is preliminary data.</text>
</comment>
<feature type="region of interest" description="Disordered" evidence="1">
    <location>
        <begin position="156"/>
        <end position="176"/>
    </location>
</feature>
<reference evidence="2 3" key="1">
    <citation type="submission" date="2023-07" db="EMBL/GenBank/DDBJ databases">
        <title>Sorghum-associated microbial communities from plants grown in Nebraska, USA.</title>
        <authorList>
            <person name="Schachtman D."/>
        </authorList>
    </citation>
    <scope>NUCLEOTIDE SEQUENCE [LARGE SCALE GENOMIC DNA]</scope>
    <source>
        <strain evidence="2 3">DS1027</strain>
    </source>
</reference>
<keyword evidence="3" id="KW-1185">Reference proteome</keyword>
<gene>
    <name evidence="2" type="ORF">J2792_003672</name>
</gene>